<dbReference type="Pfam" id="PF07653">
    <property type="entry name" value="SH3_2"/>
    <property type="match status" value="1"/>
</dbReference>
<feature type="signal peptide" evidence="2">
    <location>
        <begin position="1"/>
        <end position="23"/>
    </location>
</feature>
<keyword evidence="1" id="KW-0728">SH3 domain</keyword>
<feature type="domain" description="SH3" evidence="3">
    <location>
        <begin position="48"/>
        <end position="77"/>
    </location>
</feature>
<organism evidence="4 5">
    <name type="scientific">Cervus elaphus hippelaphus</name>
    <name type="common">European red deer</name>
    <dbReference type="NCBI Taxonomy" id="46360"/>
    <lineage>
        <taxon>Eukaryota</taxon>
        <taxon>Metazoa</taxon>
        <taxon>Chordata</taxon>
        <taxon>Craniata</taxon>
        <taxon>Vertebrata</taxon>
        <taxon>Euteleostomi</taxon>
        <taxon>Mammalia</taxon>
        <taxon>Eutheria</taxon>
        <taxon>Laurasiatheria</taxon>
        <taxon>Artiodactyla</taxon>
        <taxon>Ruminantia</taxon>
        <taxon>Pecora</taxon>
        <taxon>Cervidae</taxon>
        <taxon>Cervinae</taxon>
        <taxon>Cervus</taxon>
    </lineage>
</organism>
<feature type="chain" id="PRO_5012126044" evidence="2">
    <location>
        <begin position="24"/>
        <end position="94"/>
    </location>
</feature>
<dbReference type="OrthoDB" id="6627676at2759"/>
<keyword evidence="5" id="KW-1185">Reference proteome</keyword>
<dbReference type="SUPFAM" id="SSF50044">
    <property type="entry name" value="SH3-domain"/>
    <property type="match status" value="1"/>
</dbReference>
<comment type="caution">
    <text evidence="4">The sequence shown here is derived from an EMBL/GenBank/DDBJ whole genome shotgun (WGS) entry which is preliminary data.</text>
</comment>
<name>A0A212DDC3_CEREH</name>
<dbReference type="InterPro" id="IPR036028">
    <property type="entry name" value="SH3-like_dom_sf"/>
</dbReference>
<dbReference type="InterPro" id="IPR043369">
    <property type="entry name" value="MIA"/>
</dbReference>
<dbReference type="EMBL" id="MKHE01000004">
    <property type="protein sequence ID" value="OWK16236.1"/>
    <property type="molecule type" value="Genomic_DNA"/>
</dbReference>
<dbReference type="Proteomes" id="UP000242450">
    <property type="component" value="Chromosome 4"/>
</dbReference>
<evidence type="ECO:0000256" key="2">
    <source>
        <dbReference type="SAM" id="SignalP"/>
    </source>
</evidence>
<dbReference type="Gene3D" id="2.30.30.40">
    <property type="entry name" value="SH3 Domains"/>
    <property type="match status" value="1"/>
</dbReference>
<dbReference type="PANTHER" id="PTHR47312:SF1">
    <property type="entry name" value="MELANOMA-DERIVED GROWTH REGULATORY PROTEIN"/>
    <property type="match status" value="1"/>
</dbReference>
<evidence type="ECO:0000313" key="4">
    <source>
        <dbReference type="EMBL" id="OWK16236.1"/>
    </source>
</evidence>
<sequence length="94" mass="10428">MMAWSLVFLGVVLLSAFPGPGAGGRPMPKLADRKMCADEECSHPISMAVALQDYVAPDCRFLTIHQGQVVYVFSKLKGRGRLFWGGSIWDFYCQ</sequence>
<evidence type="ECO:0000259" key="3">
    <source>
        <dbReference type="Pfam" id="PF07653"/>
    </source>
</evidence>
<proteinExistence type="predicted"/>
<protein>
    <submittedName>
        <fullName evidence="4">MIA</fullName>
    </submittedName>
</protein>
<dbReference type="AlphaFoldDB" id="A0A212DDC3"/>
<accession>A0A212DDC3</accession>
<evidence type="ECO:0000313" key="5">
    <source>
        <dbReference type="Proteomes" id="UP000242450"/>
    </source>
</evidence>
<reference evidence="4 5" key="1">
    <citation type="journal article" date="2018" name="Mol. Genet. Genomics">
        <title>The red deer Cervus elaphus genome CerEla1.0: sequencing, annotating, genes, and chromosomes.</title>
        <authorList>
            <person name="Bana N.A."/>
            <person name="Nyiri A."/>
            <person name="Nagy J."/>
            <person name="Frank K."/>
            <person name="Nagy T."/>
            <person name="Steger V."/>
            <person name="Schiller M."/>
            <person name="Lakatos P."/>
            <person name="Sugar L."/>
            <person name="Horn P."/>
            <person name="Barta E."/>
            <person name="Orosz L."/>
        </authorList>
    </citation>
    <scope>NUCLEOTIDE SEQUENCE [LARGE SCALE GENOMIC DNA]</scope>
    <source>
        <strain evidence="4">Hungarian</strain>
    </source>
</reference>
<dbReference type="PANTHER" id="PTHR47312">
    <property type="entry name" value="MELANOMA-DERIVED GROWTH REGULATORY PROTEIN"/>
    <property type="match status" value="1"/>
</dbReference>
<evidence type="ECO:0000256" key="1">
    <source>
        <dbReference type="ARBA" id="ARBA00022443"/>
    </source>
</evidence>
<keyword evidence="2" id="KW-0732">Signal</keyword>
<gene>
    <name evidence="4" type="ORF">Celaphus_00004382</name>
</gene>
<dbReference type="GO" id="GO:0030198">
    <property type="term" value="P:extracellular matrix organization"/>
    <property type="evidence" value="ECO:0007669"/>
    <property type="project" value="TreeGrafter"/>
</dbReference>
<dbReference type="InterPro" id="IPR001452">
    <property type="entry name" value="SH3_domain"/>
</dbReference>